<reference evidence="2 3" key="1">
    <citation type="submission" date="2023-02" db="EMBL/GenBank/DDBJ databases">
        <title>LHISI_Scaffold_Assembly.</title>
        <authorList>
            <person name="Stuart O.P."/>
            <person name="Cleave R."/>
            <person name="Magrath M.J.L."/>
            <person name="Mikheyev A.S."/>
        </authorList>
    </citation>
    <scope>NUCLEOTIDE SEQUENCE [LARGE SCALE GENOMIC DNA]</scope>
    <source>
        <strain evidence="2">Daus_M_001</strain>
        <tissue evidence="2">Leg muscle</tissue>
    </source>
</reference>
<name>A0ABQ9H472_9NEOP</name>
<proteinExistence type="predicted"/>
<evidence type="ECO:0000313" key="3">
    <source>
        <dbReference type="Proteomes" id="UP001159363"/>
    </source>
</evidence>
<dbReference type="Proteomes" id="UP001159363">
    <property type="component" value="Chromosome 6"/>
</dbReference>
<dbReference type="EMBL" id="JARBHB010000007">
    <property type="protein sequence ID" value="KAJ8879088.1"/>
    <property type="molecule type" value="Genomic_DNA"/>
</dbReference>
<dbReference type="PANTHER" id="PTHR46599">
    <property type="entry name" value="PIGGYBAC TRANSPOSABLE ELEMENT-DERIVED PROTEIN 4"/>
    <property type="match status" value="1"/>
</dbReference>
<feature type="domain" description="PiggyBac transposable element-derived protein" evidence="1">
    <location>
        <begin position="9"/>
        <end position="180"/>
    </location>
</feature>
<comment type="caution">
    <text evidence="2">The sequence shown here is derived from an EMBL/GenBank/DDBJ whole genome shotgun (WGS) entry which is preliminary data.</text>
</comment>
<dbReference type="PANTHER" id="PTHR46599:SF6">
    <property type="entry name" value="DUAL SPECIFICITY PHOSPHATASE 26"/>
    <property type="match status" value="1"/>
</dbReference>
<evidence type="ECO:0000313" key="2">
    <source>
        <dbReference type="EMBL" id="KAJ8879088.1"/>
    </source>
</evidence>
<protein>
    <recommendedName>
        <fullName evidence="1">PiggyBac transposable element-derived protein domain-containing protein</fullName>
    </recommendedName>
</protein>
<gene>
    <name evidence="2" type="ORF">PR048_019694</name>
</gene>
<sequence>MDARKDSIVGLFSLYLPPERLDIICRHTNVKGKQILELFNQQHPEKPKECKDVDAQEMAAFIALLIAAGKIHGNQTAIPELRISHPAFRNPFFTAIMSRSRFQLLCAFLRFDDKITRCTRIEDSGDKLQAIREVTDIFVKACIQNYSPKENLTLDEILPAFRGKCPFIFYMKSNPGRYGI</sequence>
<organism evidence="2 3">
    <name type="scientific">Dryococelus australis</name>
    <dbReference type="NCBI Taxonomy" id="614101"/>
    <lineage>
        <taxon>Eukaryota</taxon>
        <taxon>Metazoa</taxon>
        <taxon>Ecdysozoa</taxon>
        <taxon>Arthropoda</taxon>
        <taxon>Hexapoda</taxon>
        <taxon>Insecta</taxon>
        <taxon>Pterygota</taxon>
        <taxon>Neoptera</taxon>
        <taxon>Polyneoptera</taxon>
        <taxon>Phasmatodea</taxon>
        <taxon>Verophasmatodea</taxon>
        <taxon>Anareolatae</taxon>
        <taxon>Phasmatidae</taxon>
        <taxon>Eurycanthinae</taxon>
        <taxon>Dryococelus</taxon>
    </lineage>
</organism>
<keyword evidence="3" id="KW-1185">Reference proteome</keyword>
<dbReference type="InterPro" id="IPR029526">
    <property type="entry name" value="PGBD"/>
</dbReference>
<dbReference type="Pfam" id="PF13843">
    <property type="entry name" value="DDE_Tnp_1_7"/>
    <property type="match status" value="1"/>
</dbReference>
<accession>A0ABQ9H472</accession>
<evidence type="ECO:0000259" key="1">
    <source>
        <dbReference type="Pfam" id="PF13843"/>
    </source>
</evidence>